<dbReference type="EMBL" id="LR743504">
    <property type="protein sequence ID" value="CAA2103943.1"/>
    <property type="molecule type" value="Genomic_DNA"/>
</dbReference>
<reference evidence="2" key="1">
    <citation type="submission" date="2019-12" db="EMBL/GenBank/DDBJ databases">
        <authorList>
            <person name="Cremers G."/>
        </authorList>
    </citation>
    <scope>NUCLEOTIDE SEQUENCE</scope>
    <source>
        <strain evidence="2">Mbul1</strain>
    </source>
</reference>
<proteinExistence type="predicted"/>
<feature type="transmembrane region" description="Helical" evidence="1">
    <location>
        <begin position="77"/>
        <end position="97"/>
    </location>
</feature>
<feature type="transmembrane region" description="Helical" evidence="1">
    <location>
        <begin position="47"/>
        <end position="71"/>
    </location>
</feature>
<evidence type="ECO:0000256" key="1">
    <source>
        <dbReference type="SAM" id="Phobius"/>
    </source>
</evidence>
<sequence>MRRSLIEEPITRAGPLSRGTAILSVFVTLFALVLVRDPRAEEGPALVTLASGLVLAVVAIAFAIFAFVRVWREGARGLGGAIVGLFLAAIVLGYPAFVGLRGLRLPAITDVTTDTDNPPAFSRSHAAFTAREGHYPPDPGPEARIAQRASYLQVAPLTLDLDANAAFELARKAAVNRKWQIVEAIRPGGRVGNGRIEAVTRGLILNLASDITVRVRPRADGARIDVRSASRIGDRDFGANADTIRGYLDEVANLAIAVK</sequence>
<evidence type="ECO:0008006" key="3">
    <source>
        <dbReference type="Google" id="ProtNLM"/>
    </source>
</evidence>
<feature type="transmembrane region" description="Helical" evidence="1">
    <location>
        <begin position="16"/>
        <end position="35"/>
    </location>
</feature>
<keyword evidence="1" id="KW-1133">Transmembrane helix</keyword>
<dbReference type="InterPro" id="IPR010865">
    <property type="entry name" value="DUF1499"/>
</dbReference>
<dbReference type="Pfam" id="PF07386">
    <property type="entry name" value="DUF1499"/>
    <property type="match status" value="1"/>
</dbReference>
<gene>
    <name evidence="2" type="ORF">MBUL_02452</name>
</gene>
<keyword evidence="1" id="KW-0812">Transmembrane</keyword>
<name>A0A679J5N4_9HYPH</name>
<keyword evidence="1" id="KW-0472">Membrane</keyword>
<organism evidence="2">
    <name type="scientific">Methylobacterium bullatum</name>
    <dbReference type="NCBI Taxonomy" id="570505"/>
    <lineage>
        <taxon>Bacteria</taxon>
        <taxon>Pseudomonadati</taxon>
        <taxon>Pseudomonadota</taxon>
        <taxon>Alphaproteobacteria</taxon>
        <taxon>Hyphomicrobiales</taxon>
        <taxon>Methylobacteriaceae</taxon>
        <taxon>Methylobacterium</taxon>
    </lineage>
</organism>
<accession>A0A679J5N4</accession>
<dbReference type="AlphaFoldDB" id="A0A679J5N4"/>
<evidence type="ECO:0000313" key="2">
    <source>
        <dbReference type="EMBL" id="CAA2103943.1"/>
    </source>
</evidence>
<protein>
    <recommendedName>
        <fullName evidence="3">DUF1499 domain-containing protein</fullName>
    </recommendedName>
</protein>